<name>K9VUC7_9CYAN</name>
<evidence type="ECO:0000313" key="4">
    <source>
        <dbReference type="Proteomes" id="UP000010472"/>
    </source>
</evidence>
<keyword evidence="2" id="KW-0472">Membrane</keyword>
<dbReference type="Proteomes" id="UP000010472">
    <property type="component" value="Chromosome"/>
</dbReference>
<feature type="transmembrane region" description="Helical" evidence="2">
    <location>
        <begin position="108"/>
        <end position="133"/>
    </location>
</feature>
<protein>
    <submittedName>
        <fullName evidence="3">Uncharacterized protein</fullName>
    </submittedName>
</protein>
<keyword evidence="2" id="KW-0812">Transmembrane</keyword>
<evidence type="ECO:0000313" key="3">
    <source>
        <dbReference type="EMBL" id="AFZ11536.1"/>
    </source>
</evidence>
<sequence length="338" mass="38978">MPDNFQVGKQRLDRERRTNVLDQGLKGIHKHSHIAARAQKNNQEARQARHNQESDYSEFNQAGLRRINGYFFLILAIPAAYFMDFVILNRPVEYLVGLVFPEESKMMLVAKILMPLAILGLELYIATQLYFALVGEAPQRLWKNIAHCMVIVMPVMVIVTFVPQHFKVFQTSSWWIYALLLIALTILAGITHALVIFGGETAYEARSYFWFLWTNKRYRRIERQQDAKYRSEAAAGYAILTSYINNLNTFNRLYPEHAITAGPFDDITYRIMNQWAGYEILQRPGKPNNNPPHNPAPSPPNTPPTNNDEDATEEDGKNEYLRTILSSRIRSEESEVRP</sequence>
<feature type="transmembrane region" description="Helical" evidence="2">
    <location>
        <begin position="174"/>
        <end position="197"/>
    </location>
</feature>
<reference evidence="3 4" key="1">
    <citation type="submission" date="2012-06" db="EMBL/GenBank/DDBJ databases">
        <title>Finished chromosome of genome of Crinalium epipsammum PCC 9333.</title>
        <authorList>
            <consortium name="US DOE Joint Genome Institute"/>
            <person name="Gugger M."/>
            <person name="Coursin T."/>
            <person name="Rippka R."/>
            <person name="Tandeau De Marsac N."/>
            <person name="Huntemann M."/>
            <person name="Wei C.-L."/>
            <person name="Han J."/>
            <person name="Detter J.C."/>
            <person name="Han C."/>
            <person name="Tapia R."/>
            <person name="Davenport K."/>
            <person name="Daligault H."/>
            <person name="Erkkila T."/>
            <person name="Gu W."/>
            <person name="Munk A.C.C."/>
            <person name="Teshima H."/>
            <person name="Xu Y."/>
            <person name="Chain P."/>
            <person name="Chen A."/>
            <person name="Krypides N."/>
            <person name="Mavromatis K."/>
            <person name="Markowitz V."/>
            <person name="Szeto E."/>
            <person name="Ivanova N."/>
            <person name="Mikhailova N."/>
            <person name="Ovchinnikova G."/>
            <person name="Pagani I."/>
            <person name="Pati A."/>
            <person name="Goodwin L."/>
            <person name="Peters L."/>
            <person name="Pitluck S."/>
            <person name="Woyke T."/>
            <person name="Kerfeld C."/>
        </authorList>
    </citation>
    <scope>NUCLEOTIDE SEQUENCE [LARGE SCALE GENOMIC DNA]</scope>
    <source>
        <strain evidence="3 4">PCC 9333</strain>
    </source>
</reference>
<gene>
    <name evidence="3" type="ORF">Cri9333_0590</name>
</gene>
<proteinExistence type="predicted"/>
<keyword evidence="4" id="KW-1185">Reference proteome</keyword>
<dbReference type="RefSeq" id="WP_015201670.1">
    <property type="nucleotide sequence ID" value="NC_019753.1"/>
</dbReference>
<keyword evidence="2" id="KW-1133">Transmembrane helix</keyword>
<feature type="transmembrane region" description="Helical" evidence="2">
    <location>
        <begin position="145"/>
        <end position="162"/>
    </location>
</feature>
<accession>K9VUC7</accession>
<evidence type="ECO:0000256" key="2">
    <source>
        <dbReference type="SAM" id="Phobius"/>
    </source>
</evidence>
<feature type="transmembrane region" description="Helical" evidence="2">
    <location>
        <begin position="70"/>
        <end position="88"/>
    </location>
</feature>
<dbReference type="eggNOG" id="ENOG5033IF3">
    <property type="taxonomic scope" value="Bacteria"/>
</dbReference>
<organism evidence="3 4">
    <name type="scientific">Crinalium epipsammum PCC 9333</name>
    <dbReference type="NCBI Taxonomy" id="1173022"/>
    <lineage>
        <taxon>Bacteria</taxon>
        <taxon>Bacillati</taxon>
        <taxon>Cyanobacteriota</taxon>
        <taxon>Cyanophyceae</taxon>
        <taxon>Gomontiellales</taxon>
        <taxon>Gomontiellaceae</taxon>
        <taxon>Crinalium</taxon>
    </lineage>
</organism>
<feature type="region of interest" description="Disordered" evidence="1">
    <location>
        <begin position="282"/>
        <end position="320"/>
    </location>
</feature>
<dbReference type="HOGENOM" id="CLU_820661_0_0_3"/>
<evidence type="ECO:0000256" key="1">
    <source>
        <dbReference type="SAM" id="MobiDB-lite"/>
    </source>
</evidence>
<dbReference type="KEGG" id="cep:Cri9333_0590"/>
<feature type="compositionally biased region" description="Pro residues" evidence="1">
    <location>
        <begin position="289"/>
        <end position="303"/>
    </location>
</feature>
<dbReference type="AlphaFoldDB" id="K9VUC7"/>
<dbReference type="STRING" id="1173022.Cri9333_0590"/>
<dbReference type="EMBL" id="CP003620">
    <property type="protein sequence ID" value="AFZ11536.1"/>
    <property type="molecule type" value="Genomic_DNA"/>
</dbReference>